<organism evidence="2 3">
    <name type="scientific">Deinococcus koreensis</name>
    <dbReference type="NCBI Taxonomy" id="2054903"/>
    <lineage>
        <taxon>Bacteria</taxon>
        <taxon>Thermotogati</taxon>
        <taxon>Deinococcota</taxon>
        <taxon>Deinococci</taxon>
        <taxon>Deinococcales</taxon>
        <taxon>Deinococcaceae</taxon>
        <taxon>Deinococcus</taxon>
    </lineage>
</organism>
<dbReference type="RefSeq" id="WP_103312689.1">
    <property type="nucleotide sequence ID" value="NZ_PPPD01000001.1"/>
</dbReference>
<sequence length="84" mass="8339">MRVVAWLAVIGLGLLALVLGLLTLGAFASLSAGAPLALRSVGTLSATLGQSLGLEGLSPLSRALALTLLTSVVAALAAYIKPRS</sequence>
<dbReference type="Proteomes" id="UP000236379">
    <property type="component" value="Unassembled WGS sequence"/>
</dbReference>
<keyword evidence="1" id="KW-0472">Membrane</keyword>
<comment type="caution">
    <text evidence="2">The sequence shown here is derived from an EMBL/GenBank/DDBJ whole genome shotgun (WGS) entry which is preliminary data.</text>
</comment>
<gene>
    <name evidence="2" type="ORF">CVO96_13600</name>
</gene>
<dbReference type="OrthoDB" id="9998926at2"/>
<protein>
    <submittedName>
        <fullName evidence="2">Uncharacterized protein</fullName>
    </submittedName>
</protein>
<name>A0A2K3V0F3_9DEIO</name>
<proteinExistence type="predicted"/>
<evidence type="ECO:0000256" key="1">
    <source>
        <dbReference type="SAM" id="Phobius"/>
    </source>
</evidence>
<feature type="transmembrane region" description="Helical" evidence="1">
    <location>
        <begin position="63"/>
        <end position="80"/>
    </location>
</feature>
<dbReference type="AlphaFoldDB" id="A0A2K3V0F3"/>
<evidence type="ECO:0000313" key="2">
    <source>
        <dbReference type="EMBL" id="PNY82255.1"/>
    </source>
</evidence>
<keyword evidence="3" id="KW-1185">Reference proteome</keyword>
<dbReference type="EMBL" id="PPPD01000001">
    <property type="protein sequence ID" value="PNY82255.1"/>
    <property type="molecule type" value="Genomic_DNA"/>
</dbReference>
<keyword evidence="1" id="KW-0812">Transmembrane</keyword>
<evidence type="ECO:0000313" key="3">
    <source>
        <dbReference type="Proteomes" id="UP000236379"/>
    </source>
</evidence>
<keyword evidence="1" id="KW-1133">Transmembrane helix</keyword>
<reference evidence="2 3" key="1">
    <citation type="submission" date="2018-01" db="EMBL/GenBank/DDBJ databases">
        <title>Deinococcus koreensis sp. nov., a radiation-resistant bacterium isolated from river water.</title>
        <authorList>
            <person name="Choi A."/>
        </authorList>
    </citation>
    <scope>NUCLEOTIDE SEQUENCE [LARGE SCALE GENOMIC DNA]</scope>
    <source>
        <strain evidence="2 3">SJW1-2</strain>
    </source>
</reference>
<accession>A0A2K3V0F3</accession>